<evidence type="ECO:0000256" key="1">
    <source>
        <dbReference type="SAM" id="MobiDB-lite"/>
    </source>
</evidence>
<evidence type="ECO:0000313" key="3">
    <source>
        <dbReference type="Proteomes" id="UP000593571"/>
    </source>
</evidence>
<feature type="region of interest" description="Disordered" evidence="1">
    <location>
        <begin position="105"/>
        <end position="131"/>
    </location>
</feature>
<protein>
    <submittedName>
        <fullName evidence="2">Uncharacterized protein</fullName>
    </submittedName>
</protein>
<proteinExistence type="predicted"/>
<evidence type="ECO:0000313" key="2">
    <source>
        <dbReference type="EMBL" id="KAF6440983.1"/>
    </source>
</evidence>
<gene>
    <name evidence="2" type="ORF">HJG63_012214</name>
</gene>
<dbReference type="Proteomes" id="UP000593571">
    <property type="component" value="Unassembled WGS sequence"/>
</dbReference>
<comment type="caution">
    <text evidence="2">The sequence shown here is derived from an EMBL/GenBank/DDBJ whole genome shotgun (WGS) entry which is preliminary data.</text>
</comment>
<keyword evidence="3" id="KW-1185">Reference proteome</keyword>
<name>A0A7J8EZY4_ROUAE</name>
<organism evidence="2 3">
    <name type="scientific">Rousettus aegyptiacus</name>
    <name type="common">Egyptian fruit bat</name>
    <name type="synonym">Pteropus aegyptiacus</name>
    <dbReference type="NCBI Taxonomy" id="9407"/>
    <lineage>
        <taxon>Eukaryota</taxon>
        <taxon>Metazoa</taxon>
        <taxon>Chordata</taxon>
        <taxon>Craniata</taxon>
        <taxon>Vertebrata</taxon>
        <taxon>Euteleostomi</taxon>
        <taxon>Mammalia</taxon>
        <taxon>Eutheria</taxon>
        <taxon>Laurasiatheria</taxon>
        <taxon>Chiroptera</taxon>
        <taxon>Yinpterochiroptera</taxon>
        <taxon>Pteropodoidea</taxon>
        <taxon>Pteropodidae</taxon>
        <taxon>Rousettinae</taxon>
        <taxon>Rousettus</taxon>
    </lineage>
</organism>
<sequence length="150" mass="15861">MLCTLVVHSPYLGKSWVGSPVSFSPAHKFCNPRLPWSLSLLLGPLHLTVIPTPTKDLSWSLNLRDGIFLVPSLLRLGHPVGFASWGGGSAAVIWAGELWDGPKDVPVTAASDHTSPPRHLPASVGGQTEGGSVAREVYSLAFSREGGLTS</sequence>
<dbReference type="EMBL" id="JACASE010000008">
    <property type="protein sequence ID" value="KAF6440983.1"/>
    <property type="molecule type" value="Genomic_DNA"/>
</dbReference>
<accession>A0A7J8EZY4</accession>
<reference evidence="2 3" key="1">
    <citation type="journal article" date="2020" name="Nature">
        <title>Six reference-quality genomes reveal evolution of bat adaptations.</title>
        <authorList>
            <person name="Jebb D."/>
            <person name="Huang Z."/>
            <person name="Pippel M."/>
            <person name="Hughes G.M."/>
            <person name="Lavrichenko K."/>
            <person name="Devanna P."/>
            <person name="Winkler S."/>
            <person name="Jermiin L.S."/>
            <person name="Skirmuntt E.C."/>
            <person name="Katzourakis A."/>
            <person name="Burkitt-Gray L."/>
            <person name="Ray D.A."/>
            <person name="Sullivan K.A.M."/>
            <person name="Roscito J.G."/>
            <person name="Kirilenko B.M."/>
            <person name="Davalos L.M."/>
            <person name="Corthals A.P."/>
            <person name="Power M.L."/>
            <person name="Jones G."/>
            <person name="Ransome R.D."/>
            <person name="Dechmann D.K.N."/>
            <person name="Locatelli A.G."/>
            <person name="Puechmaille S.J."/>
            <person name="Fedrigo O."/>
            <person name="Jarvis E.D."/>
            <person name="Hiller M."/>
            <person name="Vernes S.C."/>
            <person name="Myers E.W."/>
            <person name="Teeling E.C."/>
        </authorList>
    </citation>
    <scope>NUCLEOTIDE SEQUENCE [LARGE SCALE GENOMIC DNA]</scope>
    <source>
        <strain evidence="2">MRouAeg1</strain>
        <tissue evidence="2">Muscle</tissue>
    </source>
</reference>
<dbReference type="AlphaFoldDB" id="A0A7J8EZY4"/>